<comment type="caution">
    <text evidence="2">The sequence shown here is derived from an EMBL/GenBank/DDBJ whole genome shotgun (WGS) entry which is preliminary data.</text>
</comment>
<evidence type="ECO:0000259" key="1">
    <source>
        <dbReference type="PROSITE" id="PS51664"/>
    </source>
</evidence>
<keyword evidence="3" id="KW-1185">Reference proteome</keyword>
<name>A0ABU2TDY4_9ACTN</name>
<dbReference type="Pfam" id="PF02624">
    <property type="entry name" value="YcaO"/>
    <property type="match status" value="1"/>
</dbReference>
<dbReference type="NCBIfam" id="TIGR00702">
    <property type="entry name" value="YcaO-type kinase domain"/>
    <property type="match status" value="1"/>
</dbReference>
<evidence type="ECO:0000313" key="3">
    <source>
        <dbReference type="Proteomes" id="UP001180551"/>
    </source>
</evidence>
<dbReference type="Gene3D" id="3.30.160.660">
    <property type="match status" value="1"/>
</dbReference>
<feature type="domain" description="YcaO" evidence="1">
    <location>
        <begin position="63"/>
        <end position="390"/>
    </location>
</feature>
<reference evidence="2" key="1">
    <citation type="submission" date="2024-05" db="EMBL/GenBank/DDBJ databases">
        <title>30 novel species of actinomycetes from the DSMZ collection.</title>
        <authorList>
            <person name="Nouioui I."/>
        </authorList>
    </citation>
    <scope>NUCLEOTIDE SEQUENCE</scope>
    <source>
        <strain evidence="2">DSM 41527</strain>
    </source>
</reference>
<sequence>MHKTYLDGTHRTRSPGETWEAIQPLLAAFDIPRVADVTGLDDIGIPVAMAIRPMGRTLSVAQGKGSTLVAARVSAAMEAIEACHGEYAVPRTGLRTSAERLGLPYRVTALEHHPGSLVTKKTIMEWTTGHFVASGAEIPVPVAAIELGRQMHSWWRLHLPASSTNGLASGNTRDEAVSHALYELIERDVLSELIDPLRPVAAQRIDSTSVDDPHCSRLIEHLERARVWFELWSLKNIYGVPVMACYIWREDQQAITVSGSGAHLDPSVALSRAITEAAQTRLTYISGSREDTHPIAYRPGVRSAPAHHDVAPVAWAEITQGHARGFSTHGEEALFLAGLIEAKTGVAPIAVDLVGSWFRDPPFSVVKVLAPCLRYLSHHTVPLPSKAVAA</sequence>
<dbReference type="PANTHER" id="PTHR37809:SF1">
    <property type="entry name" value="RIBOSOMAL PROTEIN S12 METHYLTHIOTRANSFERASE ACCESSORY FACTOR YCAO"/>
    <property type="match status" value="1"/>
</dbReference>
<protein>
    <submittedName>
        <fullName evidence="2">YcaO-like family protein</fullName>
    </submittedName>
</protein>
<accession>A0ABU2TDY4</accession>
<dbReference type="PANTHER" id="PTHR37809">
    <property type="entry name" value="RIBOSOMAL PROTEIN S12 METHYLTHIOTRANSFERASE ACCESSORY FACTOR YCAO"/>
    <property type="match status" value="1"/>
</dbReference>
<organism evidence="2 3">
    <name type="scientific">Streptomyces mooreae</name>
    <dbReference type="NCBI Taxonomy" id="3075523"/>
    <lineage>
        <taxon>Bacteria</taxon>
        <taxon>Bacillati</taxon>
        <taxon>Actinomycetota</taxon>
        <taxon>Actinomycetes</taxon>
        <taxon>Kitasatosporales</taxon>
        <taxon>Streptomycetaceae</taxon>
        <taxon>Streptomyces</taxon>
    </lineage>
</organism>
<dbReference type="PROSITE" id="PS51664">
    <property type="entry name" value="YCAO"/>
    <property type="match status" value="1"/>
</dbReference>
<dbReference type="Proteomes" id="UP001180551">
    <property type="component" value="Unassembled WGS sequence"/>
</dbReference>
<dbReference type="EMBL" id="JAVRFE010000040">
    <property type="protein sequence ID" value="MDT0459156.1"/>
    <property type="molecule type" value="Genomic_DNA"/>
</dbReference>
<gene>
    <name evidence="2" type="ORF">RM550_26145</name>
</gene>
<dbReference type="RefSeq" id="WP_311626205.1">
    <property type="nucleotide sequence ID" value="NZ_JAVRFE010000040.1"/>
</dbReference>
<dbReference type="InterPro" id="IPR003776">
    <property type="entry name" value="YcaO-like_dom"/>
</dbReference>
<proteinExistence type="predicted"/>
<evidence type="ECO:0000313" key="2">
    <source>
        <dbReference type="EMBL" id="MDT0459156.1"/>
    </source>
</evidence>